<gene>
    <name evidence="1" type="ORF">HG263_14205</name>
</gene>
<evidence type="ECO:0000313" key="1">
    <source>
        <dbReference type="EMBL" id="NOU51685.1"/>
    </source>
</evidence>
<sequence length="360" mass="42461">MTTFTTHHKLINPPALLKVLRGLERIRTKSEETFIKEIELLKAKNDEDSIERLNFLGALFNEQDYSSQEINELLWLFELEQNPQLIKVINLEPLLVNNFSEYELAPLIKAVAEEVNYKYDTIFIERFEQKVAYLLQDSVHTILAPILFKWESLFPKSLCYIEEELQQGNIQLSDNFVLIPAQSDQTALVKATDIKPISQERFEHYQRTSGDALTKYDILKFEVQCYSDRDWELAVQKLNWFIWVFDFFMTYHNLQATLLPNNTKRSPIKHIFSVKGEHILRHPLNTSNVFPFHKSSDNFSVLTTDPLFSFMLDRYEKEECEIRGKFFNGLHFFSKALREDDDIQNVSMLRICHRSNLQCE</sequence>
<dbReference type="EMBL" id="JABBPG010000006">
    <property type="protein sequence ID" value="NOU51685.1"/>
    <property type="molecule type" value="Genomic_DNA"/>
</dbReference>
<dbReference type="AlphaFoldDB" id="A0A849VEV5"/>
<dbReference type="RefSeq" id="WP_171626749.1">
    <property type="nucleotide sequence ID" value="NZ_JABBPG010000006.1"/>
</dbReference>
<evidence type="ECO:0000313" key="2">
    <source>
        <dbReference type="Proteomes" id="UP000586305"/>
    </source>
</evidence>
<name>A0A849VEV5_9GAMM</name>
<reference evidence="1 2" key="1">
    <citation type="submission" date="2020-04" db="EMBL/GenBank/DDBJ databases">
        <title>Pseudoalteromonas caenipelagi sp. nov., isolated from a tidal flat.</title>
        <authorList>
            <person name="Park S."/>
            <person name="Yoon J.-H."/>
        </authorList>
    </citation>
    <scope>NUCLEOTIDE SEQUENCE [LARGE SCALE GENOMIC DNA]</scope>
    <source>
        <strain evidence="1 2">JBTF-M23</strain>
    </source>
</reference>
<accession>A0A849VEV5</accession>
<proteinExistence type="predicted"/>
<keyword evidence="2" id="KW-1185">Reference proteome</keyword>
<comment type="caution">
    <text evidence="1">The sequence shown here is derived from an EMBL/GenBank/DDBJ whole genome shotgun (WGS) entry which is preliminary data.</text>
</comment>
<protein>
    <submittedName>
        <fullName evidence="1">Uncharacterized protein</fullName>
    </submittedName>
</protein>
<organism evidence="1 2">
    <name type="scientific">Pseudoalteromonas caenipelagi</name>
    <dbReference type="NCBI Taxonomy" id="2726988"/>
    <lineage>
        <taxon>Bacteria</taxon>
        <taxon>Pseudomonadati</taxon>
        <taxon>Pseudomonadota</taxon>
        <taxon>Gammaproteobacteria</taxon>
        <taxon>Alteromonadales</taxon>
        <taxon>Pseudoalteromonadaceae</taxon>
        <taxon>Pseudoalteromonas</taxon>
    </lineage>
</organism>
<dbReference type="Proteomes" id="UP000586305">
    <property type="component" value="Unassembled WGS sequence"/>
</dbReference>